<accession>A0A4R6WMJ8</accession>
<gene>
    <name evidence="1" type="ORF">A8950_2061</name>
</gene>
<evidence type="ECO:0000313" key="2">
    <source>
        <dbReference type="Proteomes" id="UP000295783"/>
    </source>
</evidence>
<organism evidence="1 2">
    <name type="scientific">Dongia mobilis</name>
    <dbReference type="NCBI Taxonomy" id="578943"/>
    <lineage>
        <taxon>Bacteria</taxon>
        <taxon>Pseudomonadati</taxon>
        <taxon>Pseudomonadota</taxon>
        <taxon>Alphaproteobacteria</taxon>
        <taxon>Rhodospirillales</taxon>
        <taxon>Dongiaceae</taxon>
        <taxon>Dongia</taxon>
    </lineage>
</organism>
<dbReference type="RefSeq" id="WP_133613531.1">
    <property type="nucleotide sequence ID" value="NZ_SNYW01000008.1"/>
</dbReference>
<sequence length="396" mass="44391">MFENIIFRQAMRSEDQLDLGAIAEALLFYRQVHLFADQRILRQLVDGMGIDNIVELIDEGSLLLSFLTDLPAIETRTKGNTQTYKPILTSLVGHQGRGEYSPDELFDRALNGKTNVLKIHEDDQAQLIKRVPHEKLINCAFGNSNPFNAFVDELKNREYGSPIAISTILHTAPYIQLPPNLYFRWLRERDDYRIDSNIPFSKLSELTGGKVTESKILSSAFEAYCDTVLASFHVSELATGALTSSLFSNRIHNIQEKRERNSRQISSFQQMTIGGSFAIRECINSREQSFHDFMPILRKSRSFRSWLQASNPSIDLVTEYLTRTAEQTWLTKLPAKSARFLIATGVGVGIEAAIPGGLGMAVGIGASALDNFLLDRILGGWKPGQFVQGPLKKFVT</sequence>
<comment type="caution">
    <text evidence="1">The sequence shown here is derived from an EMBL/GenBank/DDBJ whole genome shotgun (WGS) entry which is preliminary data.</text>
</comment>
<protein>
    <submittedName>
        <fullName evidence="1">Uncharacterized protein</fullName>
    </submittedName>
</protein>
<dbReference type="AlphaFoldDB" id="A0A4R6WMJ8"/>
<dbReference type="OrthoDB" id="8457199at2"/>
<proteinExistence type="predicted"/>
<dbReference type="EMBL" id="SNYW01000008">
    <property type="protein sequence ID" value="TDQ82239.1"/>
    <property type="molecule type" value="Genomic_DNA"/>
</dbReference>
<keyword evidence="2" id="KW-1185">Reference proteome</keyword>
<name>A0A4R6WMJ8_9PROT</name>
<reference evidence="1 2" key="1">
    <citation type="submission" date="2019-03" db="EMBL/GenBank/DDBJ databases">
        <title>Genomic Encyclopedia of Type Strains, Phase III (KMG-III): the genomes of soil and plant-associated and newly described type strains.</title>
        <authorList>
            <person name="Whitman W."/>
        </authorList>
    </citation>
    <scope>NUCLEOTIDE SEQUENCE [LARGE SCALE GENOMIC DNA]</scope>
    <source>
        <strain evidence="1 2">CGMCC 1.7660</strain>
    </source>
</reference>
<evidence type="ECO:0000313" key="1">
    <source>
        <dbReference type="EMBL" id="TDQ82239.1"/>
    </source>
</evidence>
<dbReference type="Proteomes" id="UP000295783">
    <property type="component" value="Unassembled WGS sequence"/>
</dbReference>